<name>A0ABQ7MTU2_BRACM</name>
<comment type="caution">
    <text evidence="1">The sequence shown here is derived from an EMBL/GenBank/DDBJ whole genome shotgun (WGS) entry which is preliminary data.</text>
</comment>
<accession>A0ABQ7MTU2</accession>
<protein>
    <submittedName>
        <fullName evidence="1">Uncharacterized protein</fullName>
    </submittedName>
</protein>
<keyword evidence="2" id="KW-1185">Reference proteome</keyword>
<evidence type="ECO:0000313" key="1">
    <source>
        <dbReference type="EMBL" id="KAG5401276.1"/>
    </source>
</evidence>
<evidence type="ECO:0000313" key="2">
    <source>
        <dbReference type="Proteomes" id="UP000823674"/>
    </source>
</evidence>
<proteinExistence type="predicted"/>
<dbReference type="Proteomes" id="UP000823674">
    <property type="component" value="Chromosome A04"/>
</dbReference>
<sequence length="88" mass="10178">MESDGLPEVDYFRPNSAGSCQRVESTGFILNVTELDWIQSLPLMFFLILFSHYSHHFSFNESHFAFDDASEVSVKKNEKNSQTERIDL</sequence>
<organism evidence="1 2">
    <name type="scientific">Brassica rapa subsp. trilocularis</name>
    <dbReference type="NCBI Taxonomy" id="1813537"/>
    <lineage>
        <taxon>Eukaryota</taxon>
        <taxon>Viridiplantae</taxon>
        <taxon>Streptophyta</taxon>
        <taxon>Embryophyta</taxon>
        <taxon>Tracheophyta</taxon>
        <taxon>Spermatophyta</taxon>
        <taxon>Magnoliopsida</taxon>
        <taxon>eudicotyledons</taxon>
        <taxon>Gunneridae</taxon>
        <taxon>Pentapetalae</taxon>
        <taxon>rosids</taxon>
        <taxon>malvids</taxon>
        <taxon>Brassicales</taxon>
        <taxon>Brassicaceae</taxon>
        <taxon>Brassiceae</taxon>
        <taxon>Brassica</taxon>
    </lineage>
</organism>
<dbReference type="EMBL" id="JADBGQ010000004">
    <property type="protein sequence ID" value="KAG5401276.1"/>
    <property type="molecule type" value="Genomic_DNA"/>
</dbReference>
<gene>
    <name evidence="1" type="primary">A04g506240.1_BraROA</name>
    <name evidence="1" type="ORF">IGI04_015883</name>
</gene>
<reference evidence="1 2" key="1">
    <citation type="submission" date="2021-03" db="EMBL/GenBank/DDBJ databases">
        <authorList>
            <person name="King G.J."/>
            <person name="Bancroft I."/>
            <person name="Baten A."/>
            <person name="Bloomfield J."/>
            <person name="Borpatragohain P."/>
            <person name="He Z."/>
            <person name="Irish N."/>
            <person name="Irwin J."/>
            <person name="Liu K."/>
            <person name="Mauleon R.P."/>
            <person name="Moore J."/>
            <person name="Morris R."/>
            <person name="Ostergaard L."/>
            <person name="Wang B."/>
            <person name="Wells R."/>
        </authorList>
    </citation>
    <scope>NUCLEOTIDE SEQUENCE [LARGE SCALE GENOMIC DNA]</scope>
    <source>
        <strain evidence="1">R-o-18</strain>
        <tissue evidence="1">Leaf</tissue>
    </source>
</reference>